<organism evidence="2 3">
    <name type="scientific">Paenibacillus nanensis</name>
    <dbReference type="NCBI Taxonomy" id="393251"/>
    <lineage>
        <taxon>Bacteria</taxon>
        <taxon>Bacillati</taxon>
        <taxon>Bacillota</taxon>
        <taxon>Bacilli</taxon>
        <taxon>Bacillales</taxon>
        <taxon>Paenibacillaceae</taxon>
        <taxon>Paenibacillus</taxon>
    </lineage>
</organism>
<name>A0A3A1V198_9BACL</name>
<dbReference type="CDD" id="cd03801">
    <property type="entry name" value="GT4_PimA-like"/>
    <property type="match status" value="1"/>
</dbReference>
<accession>A0A3A1V198</accession>
<proteinExistence type="predicted"/>
<dbReference type="OrthoDB" id="9809622at2"/>
<dbReference type="Gene3D" id="3.40.50.2000">
    <property type="entry name" value="Glycogen Phosphorylase B"/>
    <property type="match status" value="4"/>
</dbReference>
<dbReference type="Proteomes" id="UP000266482">
    <property type="component" value="Unassembled WGS sequence"/>
</dbReference>
<sequence>MKVLHLPYNPAGQMSSQALALRKAGIEASFCSYGSNVFKYPTDIRSPIANQSTATGQKNAIRAFMTDAMERYDIFHFHGALTFSNSYQYSDLPLLADRKKIMNFWGSEVRRLSIAKRSNPYNRVKHTDEAAIVKRLKLLSKHFQHVIVPDYEIYEYVKDFFPNIHTVRYVVDHERIAPVYPDPAKPRPLVVHAPSDPYLKGTEFVLRAVENLHSKIDFDFEFIQKMPHEKALRRYAQADIIVDQLCIGVYSILSIESMLMGKPVITYIRPDLQEHYPSDLPIVSASPDTIESTLQDLLLNPERRRELGMKGREYAMKYHAPEVIAQRLIDVYNQL</sequence>
<gene>
    <name evidence="2" type="ORF">D3P08_12725</name>
</gene>
<reference evidence="2 3" key="1">
    <citation type="submission" date="2018-09" db="EMBL/GenBank/DDBJ databases">
        <title>Paenibacillus aracenensis nov. sp. isolated from a cave in southern Spain.</title>
        <authorList>
            <person name="Jurado V."/>
            <person name="Gutierrez-Patricio S."/>
            <person name="Gonzalez-Pimentel J.L."/>
            <person name="Miller A.Z."/>
            <person name="Laiz L."/>
            <person name="Saiz-Jimenez C."/>
        </authorList>
    </citation>
    <scope>NUCLEOTIDE SEQUENCE [LARGE SCALE GENOMIC DNA]</scope>
    <source>
        <strain evidence="2 3">DSM 22867</strain>
    </source>
</reference>
<dbReference type="EMBL" id="QXQA01000007">
    <property type="protein sequence ID" value="RIX52343.1"/>
    <property type="molecule type" value="Genomic_DNA"/>
</dbReference>
<evidence type="ECO:0000313" key="3">
    <source>
        <dbReference type="Proteomes" id="UP000266482"/>
    </source>
</evidence>
<dbReference type="SUPFAM" id="SSF53756">
    <property type="entry name" value="UDP-Glycosyltransferase/glycogen phosphorylase"/>
    <property type="match status" value="1"/>
</dbReference>
<comment type="caution">
    <text evidence="2">The sequence shown here is derived from an EMBL/GenBank/DDBJ whole genome shotgun (WGS) entry which is preliminary data.</text>
</comment>
<dbReference type="Pfam" id="PF13524">
    <property type="entry name" value="Glyco_trans_1_2"/>
    <property type="match status" value="1"/>
</dbReference>
<keyword evidence="3" id="KW-1185">Reference proteome</keyword>
<evidence type="ECO:0000313" key="2">
    <source>
        <dbReference type="EMBL" id="RIX52343.1"/>
    </source>
</evidence>
<dbReference type="AlphaFoldDB" id="A0A3A1V198"/>
<dbReference type="RefSeq" id="WP_119600069.1">
    <property type="nucleotide sequence ID" value="NZ_QXQA01000007.1"/>
</dbReference>
<evidence type="ECO:0000259" key="1">
    <source>
        <dbReference type="Pfam" id="PF13524"/>
    </source>
</evidence>
<protein>
    <recommendedName>
        <fullName evidence="1">Spore protein YkvP/CgeB glycosyl transferase-like domain-containing protein</fullName>
    </recommendedName>
</protein>
<dbReference type="InterPro" id="IPR055259">
    <property type="entry name" value="YkvP/CgeB_Glyco_trans-like"/>
</dbReference>
<feature type="domain" description="Spore protein YkvP/CgeB glycosyl transferase-like" evidence="1">
    <location>
        <begin position="222"/>
        <end position="329"/>
    </location>
</feature>